<proteinExistence type="predicted"/>
<organism evidence="1 2">
    <name type="scientific">Nocardia amamiensis</name>
    <dbReference type="NCBI Taxonomy" id="404578"/>
    <lineage>
        <taxon>Bacteria</taxon>
        <taxon>Bacillati</taxon>
        <taxon>Actinomycetota</taxon>
        <taxon>Actinomycetes</taxon>
        <taxon>Mycobacteriales</taxon>
        <taxon>Nocardiaceae</taxon>
        <taxon>Nocardia</taxon>
    </lineage>
</organism>
<reference evidence="1 2" key="1">
    <citation type="submission" date="2020-10" db="EMBL/GenBank/DDBJ databases">
        <title>Identification of Nocardia species via Next-generation sequencing and recognition of intraspecies genetic diversity.</title>
        <authorList>
            <person name="Li P."/>
            <person name="Li P."/>
            <person name="Lu B."/>
        </authorList>
    </citation>
    <scope>NUCLEOTIDE SEQUENCE [LARGE SCALE GENOMIC DNA]</scope>
    <source>
        <strain evidence="1 2">BJ06-0157</strain>
    </source>
</reference>
<evidence type="ECO:0000313" key="2">
    <source>
        <dbReference type="Proteomes" id="UP000702209"/>
    </source>
</evidence>
<accession>A0ABS0CZR5</accession>
<name>A0ABS0CZR5_9NOCA</name>
<sequence>MFDPFANTRPAGVTAMTERLKCTDEPVKSPIETGPGRIDLHPRSLELTRDRDQARKRRATNLGIEHRA</sequence>
<protein>
    <submittedName>
        <fullName evidence="1">Uncharacterized protein</fullName>
    </submittedName>
</protein>
<comment type="caution">
    <text evidence="1">The sequence shown here is derived from an EMBL/GenBank/DDBJ whole genome shotgun (WGS) entry which is preliminary data.</text>
</comment>
<gene>
    <name evidence="1" type="ORF">IU459_31795</name>
</gene>
<dbReference type="Proteomes" id="UP000702209">
    <property type="component" value="Unassembled WGS sequence"/>
</dbReference>
<dbReference type="RefSeq" id="WP_195133290.1">
    <property type="nucleotide sequence ID" value="NZ_JADLQX010000037.1"/>
</dbReference>
<keyword evidence="2" id="KW-1185">Reference proteome</keyword>
<evidence type="ECO:0000313" key="1">
    <source>
        <dbReference type="EMBL" id="MBF6302093.1"/>
    </source>
</evidence>
<dbReference type="EMBL" id="JADLQX010000037">
    <property type="protein sequence ID" value="MBF6302093.1"/>
    <property type="molecule type" value="Genomic_DNA"/>
</dbReference>